<comment type="caution">
    <text evidence="2">The sequence shown here is derived from an EMBL/GenBank/DDBJ whole genome shotgun (WGS) entry which is preliminary data.</text>
</comment>
<dbReference type="AlphaFoldDB" id="A0A6I2UEC1"/>
<keyword evidence="3" id="KW-1185">Reference proteome</keyword>
<evidence type="ECO:0000313" key="2">
    <source>
        <dbReference type="EMBL" id="MSU08195.1"/>
    </source>
</evidence>
<proteinExistence type="predicted"/>
<dbReference type="GeneID" id="96778108"/>
<protein>
    <submittedName>
        <fullName evidence="2">M28 family peptidase</fullName>
    </submittedName>
</protein>
<evidence type="ECO:0000313" key="3">
    <source>
        <dbReference type="Proteomes" id="UP000433181"/>
    </source>
</evidence>
<gene>
    <name evidence="2" type="ORF">FYJ84_04200</name>
</gene>
<dbReference type="EMBL" id="VUNR01000005">
    <property type="protein sequence ID" value="MSU08195.1"/>
    <property type="molecule type" value="Genomic_DNA"/>
</dbReference>
<organism evidence="2 3">
    <name type="scientific">Anaerovibrio slackiae</name>
    <dbReference type="NCBI Taxonomy" id="2652309"/>
    <lineage>
        <taxon>Bacteria</taxon>
        <taxon>Bacillati</taxon>
        <taxon>Bacillota</taxon>
        <taxon>Negativicutes</taxon>
        <taxon>Selenomonadales</taxon>
        <taxon>Selenomonadaceae</taxon>
        <taxon>Anaerovibrio</taxon>
    </lineage>
</organism>
<feature type="domain" description="Peptidase M28" evidence="1">
    <location>
        <begin position="38"/>
        <end position="143"/>
    </location>
</feature>
<dbReference type="InterPro" id="IPR007484">
    <property type="entry name" value="Peptidase_M28"/>
</dbReference>
<accession>A0A6I2UEC1</accession>
<sequence length="289" mass="33322">MLSKIIRKTELQLFNRLTRRYENAIHEAIKYILVPGEAPVLLVAHLDTVHKEKVETICRSSKIWMSPQGIGGDDRCGVYALVSIREKAKKKPWLLFTCGEESGGIGASRFVNEYLKNEGLRKRMSSIKFIIELDRKGKNDAVYYDCYCPELEDYITSKGFHTDIGSYSDIVDIAPVLGIAAVNLSCGYYNAHTEHEYIVLPELEHTIKVVTEIVNESDELPSFPYKEDWRLDETQDCFIPTQEEQEMLDELSVYMGKDILMEYVAYYGREIIQELYEEVKEEESWETGV</sequence>
<name>A0A6I2UEC1_9FIRM</name>
<dbReference type="SUPFAM" id="SSF53187">
    <property type="entry name" value="Zn-dependent exopeptidases"/>
    <property type="match status" value="1"/>
</dbReference>
<dbReference type="Proteomes" id="UP000433181">
    <property type="component" value="Unassembled WGS sequence"/>
</dbReference>
<dbReference type="Pfam" id="PF04389">
    <property type="entry name" value="Peptidase_M28"/>
    <property type="match status" value="1"/>
</dbReference>
<reference evidence="2 3" key="1">
    <citation type="submission" date="2019-08" db="EMBL/GenBank/DDBJ databases">
        <title>In-depth cultivation of the pig gut microbiome towards novel bacterial diversity and tailored functional studies.</title>
        <authorList>
            <person name="Wylensek D."/>
            <person name="Hitch T.C.A."/>
            <person name="Clavel T."/>
        </authorList>
    </citation>
    <scope>NUCLEOTIDE SEQUENCE [LARGE SCALE GENOMIC DNA]</scope>
    <source>
        <strain evidence="2 3">WCA-693-APC-5D-A</strain>
    </source>
</reference>
<dbReference type="RefSeq" id="WP_154406351.1">
    <property type="nucleotide sequence ID" value="NZ_VUNR01000005.1"/>
</dbReference>
<dbReference type="Gene3D" id="3.40.630.10">
    <property type="entry name" value="Zn peptidases"/>
    <property type="match status" value="1"/>
</dbReference>
<evidence type="ECO:0000259" key="1">
    <source>
        <dbReference type="Pfam" id="PF04389"/>
    </source>
</evidence>